<keyword evidence="4" id="KW-0808">Transferase</keyword>
<reference evidence="6 7" key="1">
    <citation type="journal article" date="2020" name="bioRxiv">
        <title>Sequence and annotation of 42 cannabis genomes reveals extensive copy number variation in cannabinoid synthesis and pathogen resistance genes.</title>
        <authorList>
            <person name="Mckernan K.J."/>
            <person name="Helbert Y."/>
            <person name="Kane L.T."/>
            <person name="Ebling H."/>
            <person name="Zhang L."/>
            <person name="Liu B."/>
            <person name="Eaton Z."/>
            <person name="Mclaughlin S."/>
            <person name="Kingan S."/>
            <person name="Baybayan P."/>
            <person name="Concepcion G."/>
            <person name="Jordan M."/>
            <person name="Riva A."/>
            <person name="Barbazuk W."/>
            <person name="Harkins T."/>
        </authorList>
    </citation>
    <scope>NUCLEOTIDE SEQUENCE [LARGE SCALE GENOMIC DNA]</scope>
    <source>
        <strain evidence="7">cv. Jamaican Lion 4</strain>
        <tissue evidence="6">Leaf</tissue>
    </source>
</reference>
<dbReference type="GO" id="GO:0005985">
    <property type="term" value="P:sucrose metabolic process"/>
    <property type="evidence" value="ECO:0007669"/>
    <property type="project" value="InterPro"/>
</dbReference>
<evidence type="ECO:0000256" key="1">
    <source>
        <dbReference type="ARBA" id="ARBA00005894"/>
    </source>
</evidence>
<accession>A0A7J6DS99</accession>
<evidence type="ECO:0000256" key="3">
    <source>
        <dbReference type="ARBA" id="ARBA00022676"/>
    </source>
</evidence>
<keyword evidence="7" id="KW-1185">Reference proteome</keyword>
<dbReference type="InterPro" id="IPR012820">
    <property type="entry name" value="Sucrose_synthase_pln/cyn"/>
</dbReference>
<evidence type="ECO:0000256" key="2">
    <source>
        <dbReference type="ARBA" id="ARBA00012540"/>
    </source>
</evidence>
<dbReference type="Gene3D" id="3.40.50.2000">
    <property type="entry name" value="Glycogen Phosphorylase B"/>
    <property type="match status" value="1"/>
</dbReference>
<name>A0A7J6DS99_CANSA</name>
<gene>
    <name evidence="6" type="ORF">G4B88_009462</name>
</gene>
<proteinExistence type="inferred from homology"/>
<dbReference type="AlphaFoldDB" id="A0A7J6DS99"/>
<dbReference type="PANTHER" id="PTHR45839">
    <property type="match status" value="1"/>
</dbReference>
<comment type="caution">
    <text evidence="6">The sequence shown here is derived from an EMBL/GenBank/DDBJ whole genome shotgun (WGS) entry which is preliminary data.</text>
</comment>
<protein>
    <recommendedName>
        <fullName evidence="2">sucrose synthase</fullName>
        <ecNumber evidence="2">2.4.1.13</ecNumber>
    </recommendedName>
</protein>
<dbReference type="GO" id="GO:0016157">
    <property type="term" value="F:sucrose synthase activity"/>
    <property type="evidence" value="ECO:0007669"/>
    <property type="project" value="UniProtKB-EC"/>
</dbReference>
<comment type="catalytic activity">
    <reaction evidence="5">
        <text>an NDP-alpha-D-glucose + D-fructose = a ribonucleoside 5'-diphosphate + sucrose + H(+)</text>
        <dbReference type="Rhea" id="RHEA:16241"/>
        <dbReference type="ChEBI" id="CHEBI:15378"/>
        <dbReference type="ChEBI" id="CHEBI:17992"/>
        <dbReference type="ChEBI" id="CHEBI:37721"/>
        <dbReference type="ChEBI" id="CHEBI:57930"/>
        <dbReference type="ChEBI" id="CHEBI:76533"/>
        <dbReference type="EC" id="2.4.1.13"/>
    </reaction>
</comment>
<dbReference type="EMBL" id="JAATIQ010000658">
    <property type="protein sequence ID" value="KAF4348947.1"/>
    <property type="molecule type" value="Genomic_DNA"/>
</dbReference>
<dbReference type="Proteomes" id="UP000583929">
    <property type="component" value="Unassembled WGS sequence"/>
</dbReference>
<comment type="similarity">
    <text evidence="1">Belongs to the glycosyltransferase 1 family. Plant sucrose synthase subfamily.</text>
</comment>
<sequence>MVEVYAKNEKLREVVKLVAVVGYIDVKKSSDREEIFEIEKMHKLFKNYNLHGQVQWIVAQTNRARNGELYRYIADTRGPAEIFEHGISGFHIDPYHPDQAASLLVDFFLQAKEDIRAQKMALVLQEGPLQTSRDFSSR</sequence>
<organism evidence="6 7">
    <name type="scientific">Cannabis sativa</name>
    <name type="common">Hemp</name>
    <name type="synonym">Marijuana</name>
    <dbReference type="NCBI Taxonomy" id="3483"/>
    <lineage>
        <taxon>Eukaryota</taxon>
        <taxon>Viridiplantae</taxon>
        <taxon>Streptophyta</taxon>
        <taxon>Embryophyta</taxon>
        <taxon>Tracheophyta</taxon>
        <taxon>Spermatophyta</taxon>
        <taxon>Magnoliopsida</taxon>
        <taxon>eudicotyledons</taxon>
        <taxon>Gunneridae</taxon>
        <taxon>Pentapetalae</taxon>
        <taxon>rosids</taxon>
        <taxon>fabids</taxon>
        <taxon>Rosales</taxon>
        <taxon>Cannabaceae</taxon>
        <taxon>Cannabis</taxon>
    </lineage>
</organism>
<evidence type="ECO:0000256" key="5">
    <source>
        <dbReference type="ARBA" id="ARBA00049030"/>
    </source>
</evidence>
<dbReference type="EC" id="2.4.1.13" evidence="2"/>
<dbReference type="PANTHER" id="PTHR45839:SF13">
    <property type="entry name" value="SUCROSE SYNTHASE 3"/>
    <property type="match status" value="1"/>
</dbReference>
<keyword evidence="3" id="KW-0328">Glycosyltransferase</keyword>
<evidence type="ECO:0000256" key="4">
    <source>
        <dbReference type="ARBA" id="ARBA00022679"/>
    </source>
</evidence>
<evidence type="ECO:0000313" key="7">
    <source>
        <dbReference type="Proteomes" id="UP000583929"/>
    </source>
</evidence>
<evidence type="ECO:0000313" key="6">
    <source>
        <dbReference type="EMBL" id="KAF4348947.1"/>
    </source>
</evidence>